<dbReference type="InterPro" id="IPR011868">
    <property type="entry name" value="ModC_ABC_ATP-bd"/>
</dbReference>
<evidence type="ECO:0000256" key="1">
    <source>
        <dbReference type="ARBA" id="ARBA00022448"/>
    </source>
</evidence>
<evidence type="ECO:0000256" key="6">
    <source>
        <dbReference type="ARBA" id="ARBA00022840"/>
    </source>
</evidence>
<dbReference type="RefSeq" id="WP_046237954.1">
    <property type="nucleotide sequence ID" value="NZ_CBCSDN010000016.1"/>
</dbReference>
<evidence type="ECO:0000256" key="9">
    <source>
        <dbReference type="PROSITE-ProRule" id="PRU01213"/>
    </source>
</evidence>
<evidence type="ECO:0000256" key="4">
    <source>
        <dbReference type="ARBA" id="ARBA00022519"/>
    </source>
</evidence>
<dbReference type="Proteomes" id="UP000095607">
    <property type="component" value="Chromosome"/>
</dbReference>
<evidence type="ECO:0000256" key="7">
    <source>
        <dbReference type="ARBA" id="ARBA00022967"/>
    </source>
</evidence>
<evidence type="ECO:0000313" key="12">
    <source>
        <dbReference type="EMBL" id="AOV02892.1"/>
    </source>
</evidence>
<keyword evidence="2" id="KW-1003">Cell membrane</keyword>
<dbReference type="Gene3D" id="2.40.50.100">
    <property type="match status" value="1"/>
</dbReference>
<dbReference type="InterPro" id="IPR008995">
    <property type="entry name" value="Mo/tungstate-bd_C_term_dom"/>
</dbReference>
<dbReference type="PANTHER" id="PTHR43514">
    <property type="entry name" value="ABC TRANSPORTER I FAMILY MEMBER 10"/>
    <property type="match status" value="1"/>
</dbReference>
<evidence type="ECO:0000256" key="8">
    <source>
        <dbReference type="ARBA" id="ARBA00023136"/>
    </source>
</evidence>
<dbReference type="PROSITE" id="PS50893">
    <property type="entry name" value="ABC_TRANSPORTER_2"/>
    <property type="match status" value="1"/>
</dbReference>
<evidence type="ECO:0000259" key="10">
    <source>
        <dbReference type="PROSITE" id="PS50893"/>
    </source>
</evidence>
<reference evidence="12 13" key="1">
    <citation type="submission" date="2016-09" db="EMBL/GenBank/DDBJ databases">
        <title>Complete genome sequence of Deltia acidovorans CM13 isolated from murine proximal colonic tissue.</title>
        <authorList>
            <person name="Saffarian A."/>
        </authorList>
    </citation>
    <scope>NUCLEOTIDE SEQUENCE [LARGE SCALE GENOMIC DNA]</scope>
    <source>
        <strain evidence="12 13">CM13</strain>
    </source>
</reference>
<keyword evidence="8" id="KW-0472">Membrane</keyword>
<feature type="domain" description="Mop" evidence="11">
    <location>
        <begin position="314"/>
        <end position="378"/>
    </location>
</feature>
<evidence type="ECO:0000256" key="2">
    <source>
        <dbReference type="ARBA" id="ARBA00022475"/>
    </source>
</evidence>
<dbReference type="Pfam" id="PF00005">
    <property type="entry name" value="ABC_tran"/>
    <property type="match status" value="1"/>
</dbReference>
<dbReference type="SMART" id="SM00382">
    <property type="entry name" value="AAA"/>
    <property type="match status" value="1"/>
</dbReference>
<dbReference type="GO" id="GO:0005524">
    <property type="term" value="F:ATP binding"/>
    <property type="evidence" value="ECO:0007669"/>
    <property type="project" value="UniProtKB-KW"/>
</dbReference>
<gene>
    <name evidence="12" type="ORF">BI380_16850</name>
</gene>
<sequence length="378" mass="40731">MMTDFSPVASAGAVPAASPSQILAALALERADFRLDVLLQLPGRGVTALFGPSGCGKTTCLRALAGLERARGRVAVNGEVWQDDAASQWLPTHRRALGYVFQEASLFPHLSVQRNIDYGMRRTPAERRKVSQEQAVSLLGIGHLMDRMPSTLSGGERQRVAIARALATSPRVLLMDEPLAALDAQRKAEVLPYLDQLRRELDIPVVYVSHSIDEVARLAQHLVLLKAGGIVAAGATSELLARLDLPLSMGDTAAAMLSAQIRQHDPDAHLSTLSFDGGRLRLVMARPRPIGESVQLRVQARDVSLSLSLQHPQDSSILNILAATVQDLREDGPGQVMVSLQLGPSRLLARITLHSARQLGIAPGMHVFAQIKGMALLD</sequence>
<dbReference type="SUPFAM" id="SSF50331">
    <property type="entry name" value="MOP-like"/>
    <property type="match status" value="1"/>
</dbReference>
<dbReference type="EMBL" id="CP017420">
    <property type="protein sequence ID" value="AOV02892.1"/>
    <property type="molecule type" value="Genomic_DNA"/>
</dbReference>
<dbReference type="Gene3D" id="3.40.50.300">
    <property type="entry name" value="P-loop containing nucleotide triphosphate hydrolases"/>
    <property type="match status" value="1"/>
</dbReference>
<keyword evidence="4" id="KW-0997">Cell inner membrane</keyword>
<keyword evidence="1" id="KW-0813">Transport</keyword>
<keyword evidence="5" id="KW-0547">Nucleotide-binding</keyword>
<dbReference type="InterPro" id="IPR003439">
    <property type="entry name" value="ABC_transporter-like_ATP-bd"/>
</dbReference>
<evidence type="ECO:0000256" key="3">
    <source>
        <dbReference type="ARBA" id="ARBA00022505"/>
    </source>
</evidence>
<keyword evidence="13" id="KW-1185">Reference proteome</keyword>
<evidence type="ECO:0000256" key="5">
    <source>
        <dbReference type="ARBA" id="ARBA00022741"/>
    </source>
</evidence>
<dbReference type="InterPro" id="IPR003593">
    <property type="entry name" value="AAA+_ATPase"/>
</dbReference>
<dbReference type="PROSITE" id="PS00211">
    <property type="entry name" value="ABC_TRANSPORTER_1"/>
    <property type="match status" value="1"/>
</dbReference>
<keyword evidence="3 9" id="KW-0500">Molybdenum</keyword>
<protein>
    <submittedName>
        <fullName evidence="12">Molybdenum ABC transporter ATP-binding protein</fullName>
    </submittedName>
</protein>
<dbReference type="PROSITE" id="PS51866">
    <property type="entry name" value="MOP"/>
    <property type="match status" value="1"/>
</dbReference>
<dbReference type="Pfam" id="PF03459">
    <property type="entry name" value="TOBE"/>
    <property type="match status" value="1"/>
</dbReference>
<dbReference type="InterPro" id="IPR017871">
    <property type="entry name" value="ABC_transporter-like_CS"/>
</dbReference>
<accession>A0ABM6E630</accession>
<organism evidence="12 13">
    <name type="scientific">Delftia tsuruhatensis</name>
    <dbReference type="NCBI Taxonomy" id="180282"/>
    <lineage>
        <taxon>Bacteria</taxon>
        <taxon>Pseudomonadati</taxon>
        <taxon>Pseudomonadota</taxon>
        <taxon>Betaproteobacteria</taxon>
        <taxon>Burkholderiales</taxon>
        <taxon>Comamonadaceae</taxon>
        <taxon>Delftia</taxon>
    </lineage>
</organism>
<dbReference type="InterPro" id="IPR004606">
    <property type="entry name" value="Mop_domain"/>
</dbReference>
<dbReference type="InterPro" id="IPR050334">
    <property type="entry name" value="Molybdenum_import_ModC"/>
</dbReference>
<keyword evidence="7" id="KW-1278">Translocase</keyword>
<keyword evidence="6 12" id="KW-0067">ATP-binding</keyword>
<dbReference type="InterPro" id="IPR005116">
    <property type="entry name" value="Transp-assoc_OB_typ1"/>
</dbReference>
<name>A0ABM6E630_9BURK</name>
<proteinExistence type="predicted"/>
<feature type="domain" description="ABC transporter" evidence="10">
    <location>
        <begin position="17"/>
        <end position="252"/>
    </location>
</feature>
<dbReference type="InterPro" id="IPR027417">
    <property type="entry name" value="P-loop_NTPase"/>
</dbReference>
<dbReference type="NCBIfam" id="TIGR02142">
    <property type="entry name" value="modC_ABC"/>
    <property type="match status" value="1"/>
</dbReference>
<dbReference type="SUPFAM" id="SSF52540">
    <property type="entry name" value="P-loop containing nucleoside triphosphate hydrolases"/>
    <property type="match status" value="1"/>
</dbReference>
<evidence type="ECO:0000259" key="11">
    <source>
        <dbReference type="PROSITE" id="PS51866"/>
    </source>
</evidence>
<evidence type="ECO:0000313" key="13">
    <source>
        <dbReference type="Proteomes" id="UP000095607"/>
    </source>
</evidence>
<dbReference type="PANTHER" id="PTHR43514:SF10">
    <property type="entry name" value="MOLYBDENUM IMPORT ATP-BINDING PROTEIN MODC 2"/>
    <property type="match status" value="1"/>
</dbReference>